<dbReference type="AlphaFoldDB" id="A0A9Q1E4G3"/>
<evidence type="ECO:0000256" key="1">
    <source>
        <dbReference type="SAM" id="MobiDB-lite"/>
    </source>
</evidence>
<feature type="region of interest" description="Disordered" evidence="1">
    <location>
        <begin position="1"/>
        <end position="83"/>
    </location>
</feature>
<keyword evidence="3" id="KW-1185">Reference proteome</keyword>
<dbReference type="Proteomes" id="UP001152622">
    <property type="component" value="Unassembled WGS sequence"/>
</dbReference>
<gene>
    <name evidence="2" type="ORF">SKAU_G00429420</name>
</gene>
<evidence type="ECO:0000313" key="3">
    <source>
        <dbReference type="Proteomes" id="UP001152622"/>
    </source>
</evidence>
<sequence length="83" mass="8949">MDPQGPAALSLDVRPNSALGLERPGSNPAHYGGQECERERAGERVGGRADTTADRGTLLYLRPRGEIEPAVGQQPPTERGERR</sequence>
<dbReference type="EMBL" id="JAINUF010000046">
    <property type="protein sequence ID" value="KAJ8332082.1"/>
    <property type="molecule type" value="Genomic_DNA"/>
</dbReference>
<evidence type="ECO:0000313" key="2">
    <source>
        <dbReference type="EMBL" id="KAJ8332082.1"/>
    </source>
</evidence>
<comment type="caution">
    <text evidence="2">The sequence shown here is derived from an EMBL/GenBank/DDBJ whole genome shotgun (WGS) entry which is preliminary data.</text>
</comment>
<proteinExistence type="predicted"/>
<feature type="compositionally biased region" description="Basic and acidic residues" evidence="1">
    <location>
        <begin position="35"/>
        <end position="53"/>
    </location>
</feature>
<name>A0A9Q1E4G3_SYNKA</name>
<reference evidence="2" key="1">
    <citation type="journal article" date="2023" name="Science">
        <title>Genome structures resolve the early diversification of teleost fishes.</title>
        <authorList>
            <person name="Parey E."/>
            <person name="Louis A."/>
            <person name="Montfort J."/>
            <person name="Bouchez O."/>
            <person name="Roques C."/>
            <person name="Iampietro C."/>
            <person name="Lluch J."/>
            <person name="Castinel A."/>
            <person name="Donnadieu C."/>
            <person name="Desvignes T."/>
            <person name="Floi Bucao C."/>
            <person name="Jouanno E."/>
            <person name="Wen M."/>
            <person name="Mejri S."/>
            <person name="Dirks R."/>
            <person name="Jansen H."/>
            <person name="Henkel C."/>
            <person name="Chen W.J."/>
            <person name="Zahm M."/>
            <person name="Cabau C."/>
            <person name="Klopp C."/>
            <person name="Thompson A.W."/>
            <person name="Robinson-Rechavi M."/>
            <person name="Braasch I."/>
            <person name="Lecointre G."/>
            <person name="Bobe J."/>
            <person name="Postlethwait J.H."/>
            <person name="Berthelot C."/>
            <person name="Roest Crollius H."/>
            <person name="Guiguen Y."/>
        </authorList>
    </citation>
    <scope>NUCLEOTIDE SEQUENCE</scope>
    <source>
        <strain evidence="2">WJC10195</strain>
    </source>
</reference>
<organism evidence="2 3">
    <name type="scientific">Synaphobranchus kaupii</name>
    <name type="common">Kaup's arrowtooth eel</name>
    <dbReference type="NCBI Taxonomy" id="118154"/>
    <lineage>
        <taxon>Eukaryota</taxon>
        <taxon>Metazoa</taxon>
        <taxon>Chordata</taxon>
        <taxon>Craniata</taxon>
        <taxon>Vertebrata</taxon>
        <taxon>Euteleostomi</taxon>
        <taxon>Actinopterygii</taxon>
        <taxon>Neopterygii</taxon>
        <taxon>Teleostei</taxon>
        <taxon>Anguilliformes</taxon>
        <taxon>Synaphobranchidae</taxon>
        <taxon>Synaphobranchus</taxon>
    </lineage>
</organism>
<accession>A0A9Q1E4G3</accession>
<protein>
    <submittedName>
        <fullName evidence="2">Uncharacterized protein</fullName>
    </submittedName>
</protein>